<gene>
    <name evidence="4" type="primary">dprA</name>
    <name evidence="4" type="ORF">EZM97_27580</name>
</gene>
<sequence>MDELEELRAWMLLLRTPGFGAAMVREAVARADGTACGALRLVRERCDGLDAAAQAWLRRPDEKRLEDDLCWLSEPQHAFVRCTDLDFPPLLQGIDQPPAALFVMGDASALLRPQVAVVGARQASMSGRLHARGFAGELARAGFVITSGLADGVDGAAHEAALDAGQPTVAVVGTGVDRVYPSKHRGLARRIAASGALVSEYPLDTPGKADHFPRRNRILSGLALGTLVVEAGLPSGSLISARLAAEQGREVFALPGSIHNPLARGCHQLIRDGARLVECASEIVEVLAPLAADMGAELARRLGSSHDASADTHEATTASSVDTELLEAMGYDPILMDELAERTGQSAGTLTSRLLMLELDGRVESLPGNRYVRLKSPATRRGW</sequence>
<dbReference type="InterPro" id="IPR041614">
    <property type="entry name" value="DprA_WH"/>
</dbReference>
<dbReference type="GO" id="GO:0009294">
    <property type="term" value="P:DNA-mediated transformation"/>
    <property type="evidence" value="ECO:0007669"/>
    <property type="project" value="InterPro"/>
</dbReference>
<proteinExistence type="inferred from homology"/>
<evidence type="ECO:0000313" key="5">
    <source>
        <dbReference type="Proteomes" id="UP000291822"/>
    </source>
</evidence>
<dbReference type="AlphaFoldDB" id="A0A4V2NLC3"/>
<reference evidence="4 5" key="1">
    <citation type="submission" date="2019-02" db="EMBL/GenBank/DDBJ databases">
        <title>Dyella amyloliquefaciens sp. nov., isolated from forest soil.</title>
        <authorList>
            <person name="Gao Z.-H."/>
            <person name="Qiu L.-H."/>
        </authorList>
    </citation>
    <scope>NUCLEOTIDE SEQUENCE [LARGE SCALE GENOMIC DNA]</scope>
    <source>
        <strain evidence="4 5">KACC 12747</strain>
    </source>
</reference>
<dbReference type="Gene3D" id="1.10.10.10">
    <property type="entry name" value="Winged helix-like DNA-binding domain superfamily/Winged helix DNA-binding domain"/>
    <property type="match status" value="1"/>
</dbReference>
<dbReference type="Gene3D" id="3.40.50.450">
    <property type="match status" value="1"/>
</dbReference>
<name>A0A4V2NLC3_9GAMM</name>
<evidence type="ECO:0000256" key="1">
    <source>
        <dbReference type="ARBA" id="ARBA00006525"/>
    </source>
</evidence>
<dbReference type="Pfam" id="PF17782">
    <property type="entry name" value="WHD_DprA"/>
    <property type="match status" value="1"/>
</dbReference>
<comment type="caution">
    <text evidence="4">The sequence shown here is derived from an EMBL/GenBank/DDBJ whole genome shotgun (WGS) entry which is preliminary data.</text>
</comment>
<organism evidence="4 5">
    <name type="scientific">Dyella soli</name>
    <dbReference type="NCBI Taxonomy" id="522319"/>
    <lineage>
        <taxon>Bacteria</taxon>
        <taxon>Pseudomonadati</taxon>
        <taxon>Pseudomonadota</taxon>
        <taxon>Gammaproteobacteria</taxon>
        <taxon>Lysobacterales</taxon>
        <taxon>Rhodanobacteraceae</taxon>
        <taxon>Dyella</taxon>
    </lineage>
</organism>
<feature type="domain" description="DprA winged helix" evidence="3">
    <location>
        <begin position="314"/>
        <end position="369"/>
    </location>
</feature>
<dbReference type="Proteomes" id="UP000291822">
    <property type="component" value="Unassembled WGS sequence"/>
</dbReference>
<dbReference type="InterPro" id="IPR036388">
    <property type="entry name" value="WH-like_DNA-bd_sf"/>
</dbReference>
<evidence type="ECO:0000259" key="2">
    <source>
        <dbReference type="Pfam" id="PF02481"/>
    </source>
</evidence>
<dbReference type="PANTHER" id="PTHR43022">
    <property type="entry name" value="PROTEIN SMF"/>
    <property type="match status" value="1"/>
</dbReference>
<protein>
    <submittedName>
        <fullName evidence="4">DNA-protecting protein DprA</fullName>
    </submittedName>
</protein>
<dbReference type="RefSeq" id="WP_131151665.1">
    <property type="nucleotide sequence ID" value="NZ_SJTG01000004.1"/>
</dbReference>
<dbReference type="EMBL" id="SJTG01000004">
    <property type="protein sequence ID" value="TCI08394.1"/>
    <property type="molecule type" value="Genomic_DNA"/>
</dbReference>
<dbReference type="InterPro" id="IPR003488">
    <property type="entry name" value="DprA"/>
</dbReference>
<dbReference type="NCBIfam" id="TIGR00732">
    <property type="entry name" value="dprA"/>
    <property type="match status" value="1"/>
</dbReference>
<dbReference type="Pfam" id="PF02481">
    <property type="entry name" value="DNA_processg_A"/>
    <property type="match status" value="1"/>
</dbReference>
<evidence type="ECO:0000313" key="4">
    <source>
        <dbReference type="EMBL" id="TCI08394.1"/>
    </source>
</evidence>
<comment type="similarity">
    <text evidence="1">Belongs to the DprA/Smf family.</text>
</comment>
<keyword evidence="5" id="KW-1185">Reference proteome</keyword>
<dbReference type="SUPFAM" id="SSF102405">
    <property type="entry name" value="MCP/YpsA-like"/>
    <property type="match status" value="1"/>
</dbReference>
<feature type="domain" description="Smf/DprA SLOG" evidence="2">
    <location>
        <begin position="80"/>
        <end position="287"/>
    </location>
</feature>
<evidence type="ECO:0000259" key="3">
    <source>
        <dbReference type="Pfam" id="PF17782"/>
    </source>
</evidence>
<accession>A0A4V2NLC3</accession>
<dbReference type="PANTHER" id="PTHR43022:SF1">
    <property type="entry name" value="PROTEIN SMF"/>
    <property type="match status" value="1"/>
</dbReference>
<dbReference type="InterPro" id="IPR057666">
    <property type="entry name" value="DrpA_SLOG"/>
</dbReference>